<dbReference type="GO" id="GO:0007032">
    <property type="term" value="P:endosome organization"/>
    <property type="evidence" value="ECO:0007669"/>
    <property type="project" value="TreeGrafter"/>
</dbReference>
<evidence type="ECO:0000256" key="2">
    <source>
        <dbReference type="SAM" id="MobiDB-lite"/>
    </source>
</evidence>
<sequence length="1152" mass="131741">MDDNEEVSSASTSSNMKRCGEEETTSFPELLNFTCTVETLISQFLLLSTRIPPHFLDARYDPILFDLRYFDSPSEFEAKIDGNKKLEELEDELRESCSEYMQRFFLLVNGIVVYHQQLFEYLQEGNDTLLNVALEDELGRQLITESLALFGCLLLLMEHHMSGYLREKLLVAYLRHKRSFSVGNLEVICSLCRVHTVTAFRPVESSVMVSVQKPEEFFIRFAFPKQVVGRVISCLKYCDLYNRVRYYPDSEHRSVALASQAGYMYVMLFYSVETLHDGVAMREIVDRFFKDSLVVPIFMHFTVDLSLSWDVYEGAKSSLSSFLLPSYIGDQSQLHYVKVKDLMSELCSVHLSGMKSSDALLSDSQLLFSLLRNCNVSLRWLLLHRSSADKKTKEIAVSAGTSHQIEEDALLSFLLKTSQVEFELKQLYTELIESRRTLWEENKGRTSDSIRQLSEYLFGTQTLSRKIEDGKLMDVFKNLSKQVYSLDYKDIVNSGKKLYHMISSVREIEQLDELKECLQIKERISVVQKYLQNMLQALNLQDETVTTLSVITDAVYLWGFLDKFTRRLHKKIKQDSSLVLNLRCLFLKFRPMVDAPIIRLSQNQSPDLPFVSAYYSSEYVAHITAILEIIPVMLFTILSDDVVSTLRPNCLERRIGTDNVQNFQKPGSQYHLTKALAQISIISQGIKRISGAPFGLMDLSVKNWIEDKLRKELFKRFKEASKSFLVYRNGGLEELEKNLQKLTTYFLSQLHVMECLQDLMDIQGTRLWEEEFSCFLKHSAQKEYDDFVSRREKNSAVIVPVEMNEFSNAQTFLGDLLSQILKLTKPSLSMYIEPMSGWFDAEGCELLGLRFFELLESCVGPVGMASLDSLLVKIITENLKLAFKGLKILMDARCLEQIEMLNTALGPPSSLPLLRWSSYQLMAKLPGMSWEPWVESLACIGQLQILRCLINLKLNSACKVKARAVCPALDGIFTVVSSQRDKMLMGNDKENCATTEHFLHELSKQGALCGFCVPLRTTYLIEDPPHFLGRCASMVTISQLPRYVLNTHLGTLTSHLKTVSLDFSPVVIGLGTFLRQFHPSYLMEYVQYMGQYVRITTETCGENHEHLKGAPDPTSEALKSILWMMFFCKHMEIPKDVVDSCIPPSLIAVLQV</sequence>
<dbReference type="PANTHER" id="PTHR15691">
    <property type="entry name" value="WASH COMPLEX SUBUNIT 5"/>
    <property type="match status" value="1"/>
</dbReference>
<protein>
    <recommendedName>
        <fullName evidence="5">WASH complex subunit strumpellin homolog</fullName>
    </recommendedName>
</protein>
<evidence type="ECO:0000313" key="3">
    <source>
        <dbReference type="EMBL" id="RZC74339.1"/>
    </source>
</evidence>
<dbReference type="GO" id="GO:0071203">
    <property type="term" value="C:WASH complex"/>
    <property type="evidence" value="ECO:0007669"/>
    <property type="project" value="InterPro"/>
</dbReference>
<dbReference type="GO" id="GO:0140285">
    <property type="term" value="P:endosome fission"/>
    <property type="evidence" value="ECO:0007669"/>
    <property type="project" value="TreeGrafter"/>
</dbReference>
<accession>A0A4Y7KQV1</accession>
<reference evidence="3 4" key="1">
    <citation type="journal article" date="2018" name="Science">
        <title>The opium poppy genome and morphinan production.</title>
        <authorList>
            <person name="Guo L."/>
            <person name="Winzer T."/>
            <person name="Yang X."/>
            <person name="Li Y."/>
            <person name="Ning Z."/>
            <person name="He Z."/>
            <person name="Teodor R."/>
            <person name="Lu Y."/>
            <person name="Bowser T.A."/>
            <person name="Graham I.A."/>
            <person name="Ye K."/>
        </authorList>
    </citation>
    <scope>NUCLEOTIDE SEQUENCE [LARGE SCALE GENOMIC DNA]</scope>
    <source>
        <strain evidence="4">cv. HN1</strain>
        <tissue evidence="3">Leaves</tissue>
    </source>
</reference>
<dbReference type="GO" id="GO:0005768">
    <property type="term" value="C:endosome"/>
    <property type="evidence" value="ECO:0007669"/>
    <property type="project" value="TreeGrafter"/>
</dbReference>
<dbReference type="OMA" id="FFPDNWV"/>
<dbReference type="GO" id="GO:0030041">
    <property type="term" value="P:actin filament polymerization"/>
    <property type="evidence" value="ECO:0007669"/>
    <property type="project" value="TreeGrafter"/>
</dbReference>
<feature type="region of interest" description="Disordered" evidence="2">
    <location>
        <begin position="1"/>
        <end position="20"/>
    </location>
</feature>
<dbReference type="STRING" id="3469.A0A4Y7KQV1"/>
<dbReference type="Pfam" id="PF10266">
    <property type="entry name" value="Strumpellin"/>
    <property type="match status" value="1"/>
</dbReference>
<dbReference type="InterPro" id="IPR019393">
    <property type="entry name" value="WASH_strumpellin"/>
</dbReference>
<dbReference type="Proteomes" id="UP000316621">
    <property type="component" value="Chromosome 8"/>
</dbReference>
<dbReference type="AlphaFoldDB" id="A0A4Y7KQV1"/>
<dbReference type="EMBL" id="CM010722">
    <property type="protein sequence ID" value="RZC74339.1"/>
    <property type="molecule type" value="Genomic_DNA"/>
</dbReference>
<name>A0A4Y7KQV1_PAPSO</name>
<comment type="similarity">
    <text evidence="1">Belongs to the strumpellin family.</text>
</comment>
<evidence type="ECO:0008006" key="5">
    <source>
        <dbReference type="Google" id="ProtNLM"/>
    </source>
</evidence>
<keyword evidence="4" id="KW-1185">Reference proteome</keyword>
<dbReference type="Gramene" id="RZC74339">
    <property type="protein sequence ID" value="RZC74339"/>
    <property type="gene ID" value="C5167_049817"/>
</dbReference>
<evidence type="ECO:0000256" key="1">
    <source>
        <dbReference type="ARBA" id="ARBA00006224"/>
    </source>
</evidence>
<evidence type="ECO:0000313" key="4">
    <source>
        <dbReference type="Proteomes" id="UP000316621"/>
    </source>
</evidence>
<proteinExistence type="inferred from homology"/>
<dbReference type="GO" id="GO:0051125">
    <property type="term" value="P:regulation of actin nucleation"/>
    <property type="evidence" value="ECO:0007669"/>
    <property type="project" value="TreeGrafter"/>
</dbReference>
<organism evidence="3 4">
    <name type="scientific">Papaver somniferum</name>
    <name type="common">Opium poppy</name>
    <dbReference type="NCBI Taxonomy" id="3469"/>
    <lineage>
        <taxon>Eukaryota</taxon>
        <taxon>Viridiplantae</taxon>
        <taxon>Streptophyta</taxon>
        <taxon>Embryophyta</taxon>
        <taxon>Tracheophyta</taxon>
        <taxon>Spermatophyta</taxon>
        <taxon>Magnoliopsida</taxon>
        <taxon>Ranunculales</taxon>
        <taxon>Papaveraceae</taxon>
        <taxon>Papaveroideae</taxon>
        <taxon>Papaver</taxon>
    </lineage>
</organism>
<feature type="compositionally biased region" description="Polar residues" evidence="2">
    <location>
        <begin position="7"/>
        <end position="16"/>
    </location>
</feature>
<gene>
    <name evidence="3" type="ORF">C5167_049817</name>
</gene>
<dbReference type="PANTHER" id="PTHR15691:SF6">
    <property type="entry name" value="WASH COMPLEX SUBUNIT 5"/>
    <property type="match status" value="1"/>
</dbReference>